<dbReference type="GO" id="GO:0051536">
    <property type="term" value="F:iron-sulfur cluster binding"/>
    <property type="evidence" value="ECO:0007669"/>
    <property type="project" value="InterPro"/>
</dbReference>
<dbReference type="SUPFAM" id="SSF54292">
    <property type="entry name" value="2Fe-2S ferredoxin-like"/>
    <property type="match status" value="1"/>
</dbReference>
<gene>
    <name evidence="2" type="ORF">TS85_07450</name>
</gene>
<dbReference type="Pfam" id="PF13510">
    <property type="entry name" value="Fer2_4"/>
    <property type="match status" value="1"/>
</dbReference>
<organism evidence="2 3">
    <name type="scientific">Sphingomonas hengshuiensis</name>
    <dbReference type="NCBI Taxonomy" id="1609977"/>
    <lineage>
        <taxon>Bacteria</taxon>
        <taxon>Pseudomonadati</taxon>
        <taxon>Pseudomonadota</taxon>
        <taxon>Alphaproteobacteria</taxon>
        <taxon>Sphingomonadales</taxon>
        <taxon>Sphingomonadaceae</taxon>
        <taxon>Sphingomonas</taxon>
    </lineage>
</organism>
<accession>A0A7U5CV20</accession>
<dbReference type="InterPro" id="IPR036010">
    <property type="entry name" value="2Fe-2S_ferredoxin-like_sf"/>
</dbReference>
<dbReference type="AlphaFoldDB" id="A0A7U5CV20"/>
<dbReference type="KEGG" id="sphi:TS85_07450"/>
<evidence type="ECO:0000256" key="1">
    <source>
        <dbReference type="ARBA" id="ARBA00023002"/>
    </source>
</evidence>
<reference evidence="2 3" key="1">
    <citation type="journal article" date="2015" name="Int. J. Syst. Evol. Microbiol.">
        <title>Sphingomonas hengshuiensis sp. nov., isolated from lake wetland.</title>
        <authorList>
            <person name="Wei S."/>
            <person name="Wang T."/>
            <person name="Liu H."/>
            <person name="Zhang C."/>
            <person name="Guo J."/>
            <person name="Wang Q."/>
            <person name="Liang K."/>
            <person name="Zhang Z."/>
        </authorList>
    </citation>
    <scope>NUCLEOTIDE SEQUENCE [LARGE SCALE GENOMIC DNA]</scope>
    <source>
        <strain evidence="2 3">WHSC-8</strain>
    </source>
</reference>
<name>A0A7U5CV20_9SPHN</name>
<dbReference type="Gene3D" id="3.10.20.440">
    <property type="entry name" value="2Fe-2S iron-sulphur cluster binding domain, sarcosine oxidase, alpha subunit, N-terminal domain"/>
    <property type="match status" value="1"/>
</dbReference>
<proteinExistence type="predicted"/>
<dbReference type="InterPro" id="IPR042204">
    <property type="entry name" value="2Fe-2S-bd_N"/>
</dbReference>
<dbReference type="EMBL" id="CP010836">
    <property type="protein sequence ID" value="AJP74344.1"/>
    <property type="molecule type" value="Genomic_DNA"/>
</dbReference>
<sequence>MDDDVQRGTPIRILVDGAPIACFEGETIATAMLAADRLAFRQDTRGAGRGMFCNMGSCCECMVTLVGSGRRVRACLADARDGMEVSTRG</sequence>
<protein>
    <recommendedName>
        <fullName evidence="4">Proline dehydrogenase</fullName>
    </recommendedName>
</protein>
<reference evidence="2 3" key="2">
    <citation type="submission" date="2015-02" db="EMBL/GenBank/DDBJ databases">
        <title>The complete genome of Sphingomonas hengshuiensis sp. WHSC-8 isolated from soil of Hengshui Lake.</title>
        <authorList>
            <person name="Wei S."/>
            <person name="Guo J."/>
            <person name="Su C."/>
            <person name="Wu R."/>
            <person name="Zhang Z."/>
            <person name="Liang K."/>
            <person name="Li H."/>
            <person name="Wang T."/>
            <person name="Liu H."/>
            <person name="Zhang C."/>
            <person name="Li Z."/>
            <person name="Wang Q."/>
            <person name="Meng J."/>
        </authorList>
    </citation>
    <scope>NUCLEOTIDE SEQUENCE [LARGE SCALE GENOMIC DNA]</scope>
    <source>
        <strain evidence="2 3">WHSC-8</strain>
    </source>
</reference>
<evidence type="ECO:0008006" key="4">
    <source>
        <dbReference type="Google" id="ProtNLM"/>
    </source>
</evidence>
<evidence type="ECO:0000313" key="3">
    <source>
        <dbReference type="Proteomes" id="UP000032300"/>
    </source>
</evidence>
<keyword evidence="1" id="KW-0560">Oxidoreductase</keyword>
<evidence type="ECO:0000313" key="2">
    <source>
        <dbReference type="EMBL" id="AJP74344.1"/>
    </source>
</evidence>
<keyword evidence="3" id="KW-1185">Reference proteome</keyword>
<dbReference type="GO" id="GO:0016491">
    <property type="term" value="F:oxidoreductase activity"/>
    <property type="evidence" value="ECO:0007669"/>
    <property type="project" value="UniProtKB-KW"/>
</dbReference>
<dbReference type="Proteomes" id="UP000032300">
    <property type="component" value="Chromosome"/>
</dbReference>